<feature type="domain" description="Response regulatory" evidence="3">
    <location>
        <begin position="3"/>
        <end position="120"/>
    </location>
</feature>
<dbReference type="PANTHER" id="PTHR44591:SF3">
    <property type="entry name" value="RESPONSE REGULATORY DOMAIN-CONTAINING PROTEIN"/>
    <property type="match status" value="1"/>
</dbReference>
<name>A0A0G0EXD5_9BACT</name>
<dbReference type="InterPro" id="IPR001789">
    <property type="entry name" value="Sig_transdc_resp-reg_receiver"/>
</dbReference>
<dbReference type="InterPro" id="IPR050595">
    <property type="entry name" value="Bact_response_regulator"/>
</dbReference>
<reference evidence="4 5" key="1">
    <citation type="journal article" date="2015" name="Nature">
        <title>rRNA introns, odd ribosomes, and small enigmatic genomes across a large radiation of phyla.</title>
        <authorList>
            <person name="Brown C.T."/>
            <person name="Hug L.A."/>
            <person name="Thomas B.C."/>
            <person name="Sharon I."/>
            <person name="Castelle C.J."/>
            <person name="Singh A."/>
            <person name="Wilkins M.J."/>
            <person name="Williams K.H."/>
            <person name="Banfield J.F."/>
        </authorList>
    </citation>
    <scope>NUCLEOTIDE SEQUENCE [LARGE SCALE GENOMIC DNA]</scope>
</reference>
<evidence type="ECO:0000313" key="4">
    <source>
        <dbReference type="EMBL" id="KKQ10177.1"/>
    </source>
</evidence>
<dbReference type="Gene3D" id="3.40.50.2300">
    <property type="match status" value="1"/>
</dbReference>
<organism evidence="4 5">
    <name type="scientific">Candidatus Daviesbacteria bacterium GW2011_GWB1_36_5</name>
    <dbReference type="NCBI Taxonomy" id="1618426"/>
    <lineage>
        <taxon>Bacteria</taxon>
        <taxon>Candidatus Daviesiibacteriota</taxon>
    </lineage>
</organism>
<evidence type="ECO:0000256" key="1">
    <source>
        <dbReference type="ARBA" id="ARBA00022553"/>
    </source>
</evidence>
<protein>
    <submittedName>
        <fullName evidence="4">Alkaline phosphatase synthesis transcriptional regulatory protein PhoP</fullName>
    </submittedName>
</protein>
<gene>
    <name evidence="4" type="ORF">US19_C0008G0020</name>
</gene>
<sequence>MAKVLIIDDDPNILKLYSDPLTKAGYEVEMALNGQEGLTRLFQGGYDFILLDIMLPDIDGINILKRAKDKIQENFCGPIIVLSQLEEPQIIESAMQNGARGYLVKASFTPDQILSKVSEILQKTPPAV</sequence>
<dbReference type="CDD" id="cd00156">
    <property type="entry name" value="REC"/>
    <property type="match status" value="1"/>
</dbReference>
<dbReference type="GO" id="GO:0000160">
    <property type="term" value="P:phosphorelay signal transduction system"/>
    <property type="evidence" value="ECO:0007669"/>
    <property type="project" value="InterPro"/>
</dbReference>
<dbReference type="EMBL" id="LBSA01000008">
    <property type="protein sequence ID" value="KKQ10177.1"/>
    <property type="molecule type" value="Genomic_DNA"/>
</dbReference>
<proteinExistence type="predicted"/>
<feature type="modified residue" description="4-aspartylphosphate" evidence="2">
    <location>
        <position position="52"/>
    </location>
</feature>
<keyword evidence="1 2" id="KW-0597">Phosphoprotein</keyword>
<accession>A0A0G0EXD5</accession>
<dbReference type="SMART" id="SM00448">
    <property type="entry name" value="REC"/>
    <property type="match status" value="1"/>
</dbReference>
<dbReference type="PANTHER" id="PTHR44591">
    <property type="entry name" value="STRESS RESPONSE REGULATOR PROTEIN 1"/>
    <property type="match status" value="1"/>
</dbReference>
<evidence type="ECO:0000259" key="3">
    <source>
        <dbReference type="PROSITE" id="PS50110"/>
    </source>
</evidence>
<comment type="caution">
    <text evidence="4">The sequence shown here is derived from an EMBL/GenBank/DDBJ whole genome shotgun (WGS) entry which is preliminary data.</text>
</comment>
<dbReference type="Pfam" id="PF00072">
    <property type="entry name" value="Response_reg"/>
    <property type="match status" value="1"/>
</dbReference>
<dbReference type="SUPFAM" id="SSF52172">
    <property type="entry name" value="CheY-like"/>
    <property type="match status" value="1"/>
</dbReference>
<dbReference type="AlphaFoldDB" id="A0A0G0EXD5"/>
<evidence type="ECO:0000313" key="5">
    <source>
        <dbReference type="Proteomes" id="UP000034492"/>
    </source>
</evidence>
<evidence type="ECO:0000256" key="2">
    <source>
        <dbReference type="PROSITE-ProRule" id="PRU00169"/>
    </source>
</evidence>
<dbReference type="InterPro" id="IPR011006">
    <property type="entry name" value="CheY-like_superfamily"/>
</dbReference>
<dbReference type="PROSITE" id="PS50110">
    <property type="entry name" value="RESPONSE_REGULATORY"/>
    <property type="match status" value="1"/>
</dbReference>
<dbReference type="Proteomes" id="UP000034492">
    <property type="component" value="Unassembled WGS sequence"/>
</dbReference>